<evidence type="ECO:0000313" key="3">
    <source>
        <dbReference type="Proteomes" id="UP000032142"/>
    </source>
</evidence>
<dbReference type="GO" id="GO:0008483">
    <property type="term" value="F:transaminase activity"/>
    <property type="evidence" value="ECO:0007669"/>
    <property type="project" value="UniProtKB-KW"/>
</dbReference>
<dbReference type="EMBL" id="KN427131">
    <property type="protein sequence ID" value="KHG24026.1"/>
    <property type="molecule type" value="Genomic_DNA"/>
</dbReference>
<organism evidence="2 3">
    <name type="scientific">Gossypium arboreum</name>
    <name type="common">Tree cotton</name>
    <name type="synonym">Gossypium nanking</name>
    <dbReference type="NCBI Taxonomy" id="29729"/>
    <lineage>
        <taxon>Eukaryota</taxon>
        <taxon>Viridiplantae</taxon>
        <taxon>Streptophyta</taxon>
        <taxon>Embryophyta</taxon>
        <taxon>Tracheophyta</taxon>
        <taxon>Spermatophyta</taxon>
        <taxon>Magnoliopsida</taxon>
        <taxon>eudicotyledons</taxon>
        <taxon>Gunneridae</taxon>
        <taxon>Pentapetalae</taxon>
        <taxon>rosids</taxon>
        <taxon>malvids</taxon>
        <taxon>Malvales</taxon>
        <taxon>Malvaceae</taxon>
        <taxon>Malvoideae</taxon>
        <taxon>Gossypium</taxon>
    </lineage>
</organism>
<dbReference type="EMBL" id="KN426649">
    <property type="protein sequence ID" value="KHG23880.1"/>
    <property type="molecule type" value="Genomic_DNA"/>
</dbReference>
<sequence>MLSVKLDDDACNDGLSTLDSRAKRATIGQGEGKGDRIAEKAVRQHPRLTKHKNAYPVALALSFLDFARGNRIWDR</sequence>
<keyword evidence="3" id="KW-1185">Reference proteome</keyword>
<gene>
    <name evidence="1" type="ORF">F383_29314</name>
    <name evidence="2" type="ORF">F383_31705</name>
</gene>
<reference evidence="2" key="1">
    <citation type="submission" date="2014-09" db="EMBL/GenBank/DDBJ databases">
        <title>G. arboreum L. cv. AKA8401 A2 genome assembly version 1.0.</title>
        <authorList>
            <person name="Mudge J."/>
            <person name="Ramaraj T."/>
            <person name="Lindquist I.E."/>
            <person name="Bharti A.K."/>
            <person name="Sundararajan A."/>
            <person name="Cameron C.T."/>
            <person name="Woodward J.E."/>
            <person name="May G.D."/>
            <person name="Brubaker C."/>
            <person name="Broadhvest J."/>
            <person name="Wilkins T.A."/>
        </authorList>
    </citation>
    <scope>NUCLEOTIDE SEQUENCE</scope>
</reference>
<protein>
    <submittedName>
        <fullName evidence="2">Putrescine aminotransferase</fullName>
    </submittedName>
</protein>
<evidence type="ECO:0000313" key="1">
    <source>
        <dbReference type="EMBL" id="KHG23880.1"/>
    </source>
</evidence>
<dbReference type="AlphaFoldDB" id="A0A0B0PKW5"/>
<keyword evidence="2" id="KW-0032">Aminotransferase</keyword>
<evidence type="ECO:0000313" key="2">
    <source>
        <dbReference type="EMBL" id="KHG24026.1"/>
    </source>
</evidence>
<name>A0A0B0PKW5_GOSAR</name>
<accession>A0A0B0PKW5</accession>
<proteinExistence type="predicted"/>
<reference evidence="3" key="2">
    <citation type="submission" date="2014-09" db="EMBL/GenBank/DDBJ databases">
        <authorList>
            <person name="Mudge J."/>
            <person name="Ramaraj T."/>
            <person name="Lindquist I.E."/>
            <person name="Bharti A.K."/>
            <person name="Sundararajan A."/>
            <person name="Cameron C.T."/>
            <person name="Woodward J.E."/>
            <person name="May G.D."/>
            <person name="Brubaker C."/>
            <person name="Broadhvest J."/>
            <person name="Wilkins T.A."/>
        </authorList>
    </citation>
    <scope>NUCLEOTIDE SEQUENCE</scope>
    <source>
        <strain evidence="3">cv. AKA8401</strain>
    </source>
</reference>
<dbReference type="Proteomes" id="UP000032142">
    <property type="component" value="Unassembled WGS sequence"/>
</dbReference>
<keyword evidence="2" id="KW-0808">Transferase</keyword>